<dbReference type="RefSeq" id="WP_019598490.1">
    <property type="nucleotide sequence ID" value="NZ_FNQC01000009.1"/>
</dbReference>
<feature type="domain" description="Glutamyl/glutaminyl-tRNA synthetase class Ib catalytic" evidence="8">
    <location>
        <begin position="7"/>
        <end position="272"/>
    </location>
</feature>
<keyword evidence="6 7" id="KW-0030">Aminoacyl-tRNA synthetase</keyword>
<keyword evidence="10" id="KW-1185">Reference proteome</keyword>
<dbReference type="Proteomes" id="UP000199663">
    <property type="component" value="Unassembled WGS sequence"/>
</dbReference>
<keyword evidence="7" id="KW-0648">Protein biosynthesis</keyword>
<dbReference type="PANTHER" id="PTHR43311:SF1">
    <property type="entry name" value="GLUTAMYL-Q TRNA(ASP) SYNTHETASE"/>
    <property type="match status" value="1"/>
</dbReference>
<dbReference type="InterPro" id="IPR000924">
    <property type="entry name" value="Glu/Gln-tRNA-synth"/>
</dbReference>
<reference evidence="9 10" key="1">
    <citation type="submission" date="2016-10" db="EMBL/GenBank/DDBJ databases">
        <authorList>
            <person name="Varghese N."/>
            <person name="Submissions S."/>
        </authorList>
    </citation>
    <scope>NUCLEOTIDE SEQUENCE [LARGE SCALE GENOMIC DNA]</scope>
    <source>
        <strain evidence="9 10">DSM 17997</strain>
    </source>
</reference>
<evidence type="ECO:0000256" key="3">
    <source>
        <dbReference type="ARBA" id="ARBA00022741"/>
    </source>
</evidence>
<keyword evidence="2" id="KW-0479">Metal-binding</keyword>
<dbReference type="PROSITE" id="PS00178">
    <property type="entry name" value="AA_TRNA_LIGASE_I"/>
    <property type="match status" value="1"/>
</dbReference>
<dbReference type="Gene3D" id="3.40.50.620">
    <property type="entry name" value="HUPs"/>
    <property type="match status" value="1"/>
</dbReference>
<dbReference type="InterPro" id="IPR049940">
    <property type="entry name" value="GluQ/Sye"/>
</dbReference>
<sequence length="291" mass="33176">MPSFKLTRFAPTPSGFLHLGNVYSFIITASLAQKNNAKILLRIDDLDQERVKKKYVQDIFDTLDFMEIPYHSGPKDMVDFEKNFSQSLRMPLYSQALEDLKKKGSLFACDCSRNKIEKMDPKGYYTGFCRTRKLAFDLPDVTWRIKAPLHQEVKIKTITEGKITRKIPGILADFMVKKRDGLPSYQITSVVDDIHYGVDLVVRGKDLLGSSLAQIYLSGFLPKNEFAQNTFHHHNILTGANNQKLSKSAGDTSIQFLRKSGKTPAEIYQMIGEWMGSKEKFSSLEDFKEIL</sequence>
<keyword evidence="4" id="KW-0862">Zinc</keyword>
<comment type="caution">
    <text evidence="9">The sequence shown here is derived from an EMBL/GenBank/DDBJ whole genome shotgun (WGS) entry which is preliminary data.</text>
</comment>
<evidence type="ECO:0000313" key="10">
    <source>
        <dbReference type="Proteomes" id="UP000199663"/>
    </source>
</evidence>
<evidence type="ECO:0000313" key="9">
    <source>
        <dbReference type="EMBL" id="SDZ27564.1"/>
    </source>
</evidence>
<evidence type="ECO:0000256" key="7">
    <source>
        <dbReference type="RuleBase" id="RU363037"/>
    </source>
</evidence>
<gene>
    <name evidence="9" type="ORF">SAMN05444412_10918</name>
</gene>
<dbReference type="InterPro" id="IPR020058">
    <property type="entry name" value="Glu/Gln-tRNA-synth_Ib_cat-dom"/>
</dbReference>
<keyword evidence="1 7" id="KW-0436">Ligase</keyword>
<name>A0A1H3RP71_9BACT</name>
<dbReference type="InterPro" id="IPR001412">
    <property type="entry name" value="aa-tRNA-synth_I_CS"/>
</dbReference>
<evidence type="ECO:0000256" key="2">
    <source>
        <dbReference type="ARBA" id="ARBA00022723"/>
    </source>
</evidence>
<dbReference type="EMBL" id="FNQC01000009">
    <property type="protein sequence ID" value="SDZ27564.1"/>
    <property type="molecule type" value="Genomic_DNA"/>
</dbReference>
<dbReference type="PRINTS" id="PR00987">
    <property type="entry name" value="TRNASYNTHGLU"/>
</dbReference>
<dbReference type="Pfam" id="PF00749">
    <property type="entry name" value="tRNA-synt_1c"/>
    <property type="match status" value="1"/>
</dbReference>
<comment type="similarity">
    <text evidence="7">Belongs to the class-I aminoacyl-tRNA synthetase family.</text>
</comment>
<accession>A0A1H3RP71</accession>
<proteinExistence type="inferred from homology"/>
<protein>
    <submittedName>
        <fullName evidence="9">Glutamyl-tRNA synthetase</fullName>
    </submittedName>
</protein>
<dbReference type="SUPFAM" id="SSF52374">
    <property type="entry name" value="Nucleotidylyl transferase"/>
    <property type="match status" value="1"/>
</dbReference>
<evidence type="ECO:0000256" key="1">
    <source>
        <dbReference type="ARBA" id="ARBA00022598"/>
    </source>
</evidence>
<dbReference type="PANTHER" id="PTHR43311">
    <property type="entry name" value="GLUTAMATE--TRNA LIGASE"/>
    <property type="match status" value="1"/>
</dbReference>
<evidence type="ECO:0000256" key="5">
    <source>
        <dbReference type="ARBA" id="ARBA00022840"/>
    </source>
</evidence>
<evidence type="ECO:0000259" key="8">
    <source>
        <dbReference type="Pfam" id="PF00749"/>
    </source>
</evidence>
<evidence type="ECO:0000256" key="4">
    <source>
        <dbReference type="ARBA" id="ARBA00022833"/>
    </source>
</evidence>
<organism evidence="9 10">
    <name type="scientific">Rhodonellum ikkaensis</name>
    <dbReference type="NCBI Taxonomy" id="336829"/>
    <lineage>
        <taxon>Bacteria</taxon>
        <taxon>Pseudomonadati</taxon>
        <taxon>Bacteroidota</taxon>
        <taxon>Cytophagia</taxon>
        <taxon>Cytophagales</taxon>
        <taxon>Cytophagaceae</taxon>
        <taxon>Rhodonellum</taxon>
    </lineage>
</organism>
<evidence type="ECO:0000256" key="6">
    <source>
        <dbReference type="ARBA" id="ARBA00023146"/>
    </source>
</evidence>
<dbReference type="InterPro" id="IPR014729">
    <property type="entry name" value="Rossmann-like_a/b/a_fold"/>
</dbReference>
<keyword evidence="5 7" id="KW-0067">ATP-binding</keyword>
<keyword evidence="3 7" id="KW-0547">Nucleotide-binding</keyword>